<evidence type="ECO:0000313" key="2">
    <source>
        <dbReference type="Proteomes" id="UP001341840"/>
    </source>
</evidence>
<keyword evidence="2" id="KW-1185">Reference proteome</keyword>
<name>A0ABU6RJV6_9FABA</name>
<gene>
    <name evidence="1" type="ORF">PIB30_057021</name>
</gene>
<sequence>MTSLSSIRFIVYGSTWIVCTSFPLSHFRFLDAESLRKGKIPLCKDLAHQEGQVRCRVPPTQGQEGGRLLKSWELVPPSEGWMCEGDEVGDKEAIEDIPARVDYVKGIEVEGKDEEEEEEDPKMNDPCLLMVIVSRAMIFPAFGRLQLVQVSRVPHQL</sequence>
<dbReference type="Proteomes" id="UP001341840">
    <property type="component" value="Unassembled WGS sequence"/>
</dbReference>
<organism evidence="1 2">
    <name type="scientific">Stylosanthes scabra</name>
    <dbReference type="NCBI Taxonomy" id="79078"/>
    <lineage>
        <taxon>Eukaryota</taxon>
        <taxon>Viridiplantae</taxon>
        <taxon>Streptophyta</taxon>
        <taxon>Embryophyta</taxon>
        <taxon>Tracheophyta</taxon>
        <taxon>Spermatophyta</taxon>
        <taxon>Magnoliopsida</taxon>
        <taxon>eudicotyledons</taxon>
        <taxon>Gunneridae</taxon>
        <taxon>Pentapetalae</taxon>
        <taxon>rosids</taxon>
        <taxon>fabids</taxon>
        <taxon>Fabales</taxon>
        <taxon>Fabaceae</taxon>
        <taxon>Papilionoideae</taxon>
        <taxon>50 kb inversion clade</taxon>
        <taxon>dalbergioids sensu lato</taxon>
        <taxon>Dalbergieae</taxon>
        <taxon>Pterocarpus clade</taxon>
        <taxon>Stylosanthes</taxon>
    </lineage>
</organism>
<protein>
    <submittedName>
        <fullName evidence="1">Uncharacterized protein</fullName>
    </submittedName>
</protein>
<comment type="caution">
    <text evidence="1">The sequence shown here is derived from an EMBL/GenBank/DDBJ whole genome shotgun (WGS) entry which is preliminary data.</text>
</comment>
<evidence type="ECO:0000313" key="1">
    <source>
        <dbReference type="EMBL" id="MED6124219.1"/>
    </source>
</evidence>
<accession>A0ABU6RJV6</accession>
<reference evidence="1 2" key="1">
    <citation type="journal article" date="2023" name="Plants (Basel)">
        <title>Bridging the Gap: Combining Genomics and Transcriptomics Approaches to Understand Stylosanthes scabra, an Orphan Legume from the Brazilian Caatinga.</title>
        <authorList>
            <person name="Ferreira-Neto J.R.C."/>
            <person name="da Silva M.D."/>
            <person name="Binneck E."/>
            <person name="de Melo N.F."/>
            <person name="da Silva R.H."/>
            <person name="de Melo A.L.T.M."/>
            <person name="Pandolfi V."/>
            <person name="Bustamante F.O."/>
            <person name="Brasileiro-Vidal A.C."/>
            <person name="Benko-Iseppon A.M."/>
        </authorList>
    </citation>
    <scope>NUCLEOTIDE SEQUENCE [LARGE SCALE GENOMIC DNA]</scope>
    <source>
        <tissue evidence="1">Leaves</tissue>
    </source>
</reference>
<proteinExistence type="predicted"/>
<dbReference type="EMBL" id="JASCZI010030670">
    <property type="protein sequence ID" value="MED6124219.1"/>
    <property type="molecule type" value="Genomic_DNA"/>
</dbReference>